<keyword evidence="1" id="KW-0812">Transmembrane</keyword>
<name>A0ABR6WQT5_9FIRM</name>
<dbReference type="NCBIfam" id="TIGR03987">
    <property type="entry name" value="HsmA family protein"/>
    <property type="match status" value="1"/>
</dbReference>
<evidence type="ECO:0000256" key="1">
    <source>
        <dbReference type="SAM" id="Phobius"/>
    </source>
</evidence>
<feature type="transmembrane region" description="Helical" evidence="1">
    <location>
        <begin position="100"/>
        <end position="121"/>
    </location>
</feature>
<evidence type="ECO:0000313" key="2">
    <source>
        <dbReference type="EMBL" id="MBC3802931.1"/>
    </source>
</evidence>
<evidence type="ECO:0000313" key="3">
    <source>
        <dbReference type="Proteomes" id="UP000603234"/>
    </source>
</evidence>
<feature type="transmembrane region" description="Helical" evidence="1">
    <location>
        <begin position="63"/>
        <end position="88"/>
    </location>
</feature>
<dbReference type="RefSeq" id="WP_186840853.1">
    <property type="nucleotide sequence ID" value="NZ_WJBC01000001.1"/>
</dbReference>
<proteinExistence type="predicted"/>
<gene>
    <name evidence="2" type="ORF">GH808_00545</name>
</gene>
<protein>
    <submittedName>
        <fullName evidence="2">TIGR03987 family protein</fullName>
    </submittedName>
</protein>
<dbReference type="EMBL" id="WJBC01000001">
    <property type="protein sequence ID" value="MBC3802931.1"/>
    <property type="molecule type" value="Genomic_DNA"/>
</dbReference>
<sequence>MLIYASTAITLALVFYSIGVWGEKLQGQLKVWHLVVFYLGLVCDTTGTMLMSELAGDVTLLSFHGLTGLLAILLMLFHAVWATVVLVRNDQKARANFHKLSLIVWLIWLIPFVSGAIFGVAF</sequence>
<feature type="transmembrane region" description="Helical" evidence="1">
    <location>
        <begin position="6"/>
        <end position="22"/>
    </location>
</feature>
<organism evidence="2 3">
    <name type="scientific">Acetobacterium fimetarium</name>
    <dbReference type="NCBI Taxonomy" id="52691"/>
    <lineage>
        <taxon>Bacteria</taxon>
        <taxon>Bacillati</taxon>
        <taxon>Bacillota</taxon>
        <taxon>Clostridia</taxon>
        <taxon>Eubacteriales</taxon>
        <taxon>Eubacteriaceae</taxon>
        <taxon>Acetobacterium</taxon>
    </lineage>
</organism>
<comment type="caution">
    <text evidence="2">The sequence shown here is derived from an EMBL/GenBank/DDBJ whole genome shotgun (WGS) entry which is preliminary data.</text>
</comment>
<dbReference type="Proteomes" id="UP000603234">
    <property type="component" value="Unassembled WGS sequence"/>
</dbReference>
<keyword evidence="3" id="KW-1185">Reference proteome</keyword>
<accession>A0ABR6WQT5</accession>
<feature type="transmembrane region" description="Helical" evidence="1">
    <location>
        <begin position="31"/>
        <end position="51"/>
    </location>
</feature>
<reference evidence="2 3" key="1">
    <citation type="journal article" date="2020" name="mSystems">
        <title>Defining Genomic and Predicted Metabolic Features of the Acetobacterium Genus.</title>
        <authorList>
            <person name="Ross D.E."/>
            <person name="Marshall C.W."/>
            <person name="Gulliver D."/>
            <person name="May H.D."/>
            <person name="Norman R.S."/>
        </authorList>
    </citation>
    <scope>NUCLEOTIDE SEQUENCE [LARGE SCALE GENOMIC DNA]</scope>
    <source>
        <strain evidence="2 3">DSM 8238</strain>
    </source>
</reference>
<dbReference type="InterPro" id="IPR023813">
    <property type="entry name" value="HsmA-like"/>
</dbReference>
<keyword evidence="1" id="KW-1133">Transmembrane helix</keyword>
<keyword evidence="1" id="KW-0472">Membrane</keyword>